<feature type="domain" description="Myb-like" evidence="9">
    <location>
        <begin position="1"/>
        <end position="35"/>
    </location>
</feature>
<evidence type="ECO:0000256" key="4">
    <source>
        <dbReference type="ARBA" id="ARBA00022737"/>
    </source>
</evidence>
<dbReference type="InterPro" id="IPR047242">
    <property type="entry name" value="CDC5L/Cef1"/>
</dbReference>
<evidence type="ECO:0000256" key="7">
    <source>
        <dbReference type="ARBA" id="ARBA00023242"/>
    </source>
</evidence>
<dbReference type="PANTHER" id="PTHR45885">
    <property type="entry name" value="CELL DIVISION CYCLE 5-LIKE PROTEIN"/>
    <property type="match status" value="1"/>
</dbReference>
<keyword evidence="5 11" id="KW-0238">DNA-binding</keyword>
<name>A2GH64_TRIV3</name>
<comment type="similarity">
    <text evidence="1">Belongs to the CEF1 family.</text>
</comment>
<feature type="non-terminal residue" evidence="11">
    <location>
        <position position="1"/>
    </location>
</feature>
<dbReference type="InterPro" id="IPR001005">
    <property type="entry name" value="SANT/Myb"/>
</dbReference>
<protein>
    <submittedName>
        <fullName evidence="11">Myb-like DNA-binding domain containing protein</fullName>
    </submittedName>
</protein>
<gene>
    <name evidence="11" type="ORF">TVAG_517830</name>
</gene>
<dbReference type="CDD" id="cd00167">
    <property type="entry name" value="SANT"/>
    <property type="match status" value="1"/>
</dbReference>
<dbReference type="InterPro" id="IPR047240">
    <property type="entry name" value="SANT_CDC5L_II"/>
</dbReference>
<keyword evidence="2" id="KW-0507">mRNA processing</keyword>
<feature type="coiled-coil region" evidence="8">
    <location>
        <begin position="509"/>
        <end position="536"/>
    </location>
</feature>
<dbReference type="SMR" id="A2GH64"/>
<evidence type="ECO:0000256" key="8">
    <source>
        <dbReference type="SAM" id="Coils"/>
    </source>
</evidence>
<keyword evidence="4" id="KW-0677">Repeat</keyword>
<dbReference type="GO" id="GO:0005681">
    <property type="term" value="C:spliceosomal complex"/>
    <property type="evidence" value="ECO:0000318"/>
    <property type="project" value="GO_Central"/>
</dbReference>
<dbReference type="PROSITE" id="PS51294">
    <property type="entry name" value="HTH_MYB"/>
    <property type="match status" value="2"/>
</dbReference>
<feature type="domain" description="Myb-like" evidence="9">
    <location>
        <begin position="36"/>
        <end position="85"/>
    </location>
</feature>
<dbReference type="Proteomes" id="UP000001542">
    <property type="component" value="Unassembled WGS sequence"/>
</dbReference>
<dbReference type="OrthoDB" id="1410009at2759"/>
<keyword evidence="12" id="KW-1185">Reference proteome</keyword>
<evidence type="ECO:0000313" key="11">
    <source>
        <dbReference type="EMBL" id="EAX83501.1"/>
    </source>
</evidence>
<dbReference type="PANTHER" id="PTHR45885:SF1">
    <property type="entry name" value="CELL DIVISION CYCLE 5-LIKE PROTEIN"/>
    <property type="match status" value="1"/>
</dbReference>
<feature type="domain" description="HTH myb-type" evidence="10">
    <location>
        <begin position="1"/>
        <end position="39"/>
    </location>
</feature>
<evidence type="ECO:0000256" key="5">
    <source>
        <dbReference type="ARBA" id="ARBA00023125"/>
    </source>
</evidence>
<sequence>LAAYMKYGNNQWTRIASLLPKKSPAQVKARWEEYLDPTLKKTPWTHADDEKLLHLARFMPMQWRTISQYFNRSPYQCIERYRELIDKATNTPYIDDNESAIQHQMMPNFETLKATPDGEEFDQDEREMLEEARARLANTQGKKARRKARERQLNVLRKIAKMRKKRELDAAGLVIEEKRLWEDEEIEIDPFRTHKPFSVKFNTDKDDKALKDNRLIRIKSKQKAVKKNLESLDHLKQELKNEEKKLETPIDHRRTDLVLPQPTISDSELKLIEELRHHNSEYLQSRSSLSLFNGMQKQQQNKFDFSIEEKIEKEEVEYKTPVYEKSLPRPIPLKSDYLETVGRVEDLADSLIREEAFKLALMDARKHPDTRRPPPTLVVPINDAIETNFLTDDKSMAIPPDSLYEAERMINDEVSSVVRPYSDEEFANEWEKQHPEEEDNVEEPLNSLSSKVTKMRQILDQRSKSFLASSENLVTEINQRSSRISNLLRNKDLYLSIAEIEEKTLQPRIDVIKHSIEDLEKKQMELNNEIGRRMMEIKAEAKKAKRIKKE</sequence>
<evidence type="ECO:0000256" key="6">
    <source>
        <dbReference type="ARBA" id="ARBA00023187"/>
    </source>
</evidence>
<proteinExistence type="inferred from homology"/>
<dbReference type="InterPro" id="IPR017930">
    <property type="entry name" value="Myb_dom"/>
</dbReference>
<dbReference type="EMBL" id="DS115898">
    <property type="protein sequence ID" value="EAX83501.1"/>
    <property type="molecule type" value="Genomic_DNA"/>
</dbReference>
<dbReference type="GO" id="GO:0000974">
    <property type="term" value="C:Prp19 complex"/>
    <property type="evidence" value="ECO:0000318"/>
    <property type="project" value="GO_Central"/>
</dbReference>
<evidence type="ECO:0000259" key="9">
    <source>
        <dbReference type="PROSITE" id="PS50090"/>
    </source>
</evidence>
<dbReference type="GO" id="GO:0000398">
    <property type="term" value="P:mRNA splicing, via spliceosome"/>
    <property type="evidence" value="ECO:0000318"/>
    <property type="project" value="GO_Central"/>
</dbReference>
<dbReference type="PROSITE" id="PS50090">
    <property type="entry name" value="MYB_LIKE"/>
    <property type="match status" value="2"/>
</dbReference>
<keyword evidence="6" id="KW-0508">mRNA splicing</keyword>
<dbReference type="InterPro" id="IPR009057">
    <property type="entry name" value="Homeodomain-like_sf"/>
</dbReference>
<dbReference type="CDD" id="cd11659">
    <property type="entry name" value="SANT_CDC5_II"/>
    <property type="match status" value="1"/>
</dbReference>
<evidence type="ECO:0000259" key="10">
    <source>
        <dbReference type="PROSITE" id="PS51294"/>
    </source>
</evidence>
<dbReference type="SMART" id="SM00717">
    <property type="entry name" value="SANT"/>
    <property type="match status" value="2"/>
</dbReference>
<reference evidence="11" key="1">
    <citation type="submission" date="2006-10" db="EMBL/GenBank/DDBJ databases">
        <authorList>
            <person name="Amadeo P."/>
            <person name="Zhao Q."/>
            <person name="Wortman J."/>
            <person name="Fraser-Liggett C."/>
            <person name="Carlton J."/>
        </authorList>
    </citation>
    <scope>NUCLEOTIDE SEQUENCE</scope>
    <source>
        <strain evidence="11">G3</strain>
    </source>
</reference>
<dbReference type="Gene3D" id="1.10.10.60">
    <property type="entry name" value="Homeodomain-like"/>
    <property type="match status" value="2"/>
</dbReference>
<accession>A2GH64</accession>
<dbReference type="Pfam" id="PF13921">
    <property type="entry name" value="Myb_DNA-bind_6"/>
    <property type="match status" value="1"/>
</dbReference>
<keyword evidence="3" id="KW-0747">Spliceosome</keyword>
<dbReference type="VEuPathDB" id="TrichDB:TVAG_517830"/>
<keyword evidence="7" id="KW-0539">Nucleus</keyword>
<feature type="domain" description="HTH myb-type" evidence="10">
    <location>
        <begin position="40"/>
        <end position="89"/>
    </location>
</feature>
<organism evidence="11 12">
    <name type="scientific">Trichomonas vaginalis (strain ATCC PRA-98 / G3)</name>
    <dbReference type="NCBI Taxonomy" id="412133"/>
    <lineage>
        <taxon>Eukaryota</taxon>
        <taxon>Metamonada</taxon>
        <taxon>Parabasalia</taxon>
        <taxon>Trichomonadida</taxon>
        <taxon>Trichomonadidae</taxon>
        <taxon>Trichomonas</taxon>
    </lineage>
</organism>
<reference evidence="11" key="2">
    <citation type="journal article" date="2007" name="Science">
        <title>Draft genome sequence of the sexually transmitted pathogen Trichomonas vaginalis.</title>
        <authorList>
            <person name="Carlton J.M."/>
            <person name="Hirt R.P."/>
            <person name="Silva J.C."/>
            <person name="Delcher A.L."/>
            <person name="Schatz M."/>
            <person name="Zhao Q."/>
            <person name="Wortman J.R."/>
            <person name="Bidwell S.L."/>
            <person name="Alsmark U.C.M."/>
            <person name="Besteiro S."/>
            <person name="Sicheritz-Ponten T."/>
            <person name="Noel C.J."/>
            <person name="Dacks J.B."/>
            <person name="Foster P.G."/>
            <person name="Simillion C."/>
            <person name="Van de Peer Y."/>
            <person name="Miranda-Saavedra D."/>
            <person name="Barton G.J."/>
            <person name="Westrop G.D."/>
            <person name="Mueller S."/>
            <person name="Dessi D."/>
            <person name="Fiori P.L."/>
            <person name="Ren Q."/>
            <person name="Paulsen I."/>
            <person name="Zhang H."/>
            <person name="Bastida-Corcuera F.D."/>
            <person name="Simoes-Barbosa A."/>
            <person name="Brown M.T."/>
            <person name="Hayes R.D."/>
            <person name="Mukherjee M."/>
            <person name="Okumura C.Y."/>
            <person name="Schneider R."/>
            <person name="Smith A.J."/>
            <person name="Vanacova S."/>
            <person name="Villalvazo M."/>
            <person name="Haas B.J."/>
            <person name="Pertea M."/>
            <person name="Feldblyum T.V."/>
            <person name="Utterback T.R."/>
            <person name="Shu C.L."/>
            <person name="Osoegawa K."/>
            <person name="de Jong P.J."/>
            <person name="Hrdy I."/>
            <person name="Horvathova L."/>
            <person name="Zubacova Z."/>
            <person name="Dolezal P."/>
            <person name="Malik S.B."/>
            <person name="Logsdon J.M. Jr."/>
            <person name="Henze K."/>
            <person name="Gupta A."/>
            <person name="Wang C.C."/>
            <person name="Dunne R.L."/>
            <person name="Upcroft J.A."/>
            <person name="Upcroft P."/>
            <person name="White O."/>
            <person name="Salzberg S.L."/>
            <person name="Tang P."/>
            <person name="Chiu C.-H."/>
            <person name="Lee Y.-S."/>
            <person name="Embley T.M."/>
            <person name="Coombs G.H."/>
            <person name="Mottram J.C."/>
            <person name="Tachezy J."/>
            <person name="Fraser-Liggett C.M."/>
            <person name="Johnson P.J."/>
        </authorList>
    </citation>
    <scope>NUCLEOTIDE SEQUENCE [LARGE SCALE GENOMIC DNA]</scope>
    <source>
        <strain evidence="11">G3</strain>
    </source>
</reference>
<dbReference type="SUPFAM" id="SSF46689">
    <property type="entry name" value="Homeodomain-like"/>
    <property type="match status" value="1"/>
</dbReference>
<dbReference type="AlphaFoldDB" id="A2GH64"/>
<evidence type="ECO:0000256" key="1">
    <source>
        <dbReference type="ARBA" id="ARBA00010506"/>
    </source>
</evidence>
<evidence type="ECO:0000256" key="3">
    <source>
        <dbReference type="ARBA" id="ARBA00022728"/>
    </source>
</evidence>
<dbReference type="InParanoid" id="A2GH64"/>
<evidence type="ECO:0000313" key="12">
    <source>
        <dbReference type="Proteomes" id="UP000001542"/>
    </source>
</evidence>
<dbReference type="eggNOG" id="KOG0050">
    <property type="taxonomic scope" value="Eukaryota"/>
</dbReference>
<dbReference type="VEuPathDB" id="TrichDB:TVAGG3_0143880"/>
<evidence type="ECO:0000256" key="2">
    <source>
        <dbReference type="ARBA" id="ARBA00022664"/>
    </source>
</evidence>
<dbReference type="STRING" id="5722.A2GH64"/>
<keyword evidence="8" id="KW-0175">Coiled coil</keyword>
<dbReference type="GO" id="GO:0003677">
    <property type="term" value="F:DNA binding"/>
    <property type="evidence" value="ECO:0007669"/>
    <property type="project" value="UniProtKB-KW"/>
</dbReference>